<reference evidence="9 10" key="1">
    <citation type="submission" date="2024-02" db="EMBL/GenBank/DDBJ databases">
        <title>A novel Gemmatimonadota bacterium.</title>
        <authorList>
            <person name="Du Z.-J."/>
            <person name="Ye Y.-Q."/>
        </authorList>
    </citation>
    <scope>NUCLEOTIDE SEQUENCE [LARGE SCALE GENOMIC DNA]</scope>
    <source>
        <strain evidence="9 10">DH-20</strain>
    </source>
</reference>
<proteinExistence type="inferred from homology"/>
<dbReference type="PANTHER" id="PTHR11547:SF38">
    <property type="entry name" value="ARGININE KINASE 1-RELATED"/>
    <property type="match status" value="1"/>
</dbReference>
<accession>A0ABU9E7M5</accession>
<evidence type="ECO:0000259" key="8">
    <source>
        <dbReference type="PROSITE" id="PS51510"/>
    </source>
</evidence>
<dbReference type="Proteomes" id="UP001484239">
    <property type="component" value="Unassembled WGS sequence"/>
</dbReference>
<keyword evidence="10" id="KW-1185">Reference proteome</keyword>
<name>A0ABU9E7M5_9BACT</name>
<keyword evidence="1 5" id="KW-0808">Transferase</keyword>
<feature type="domain" description="Phosphagen kinase C-terminal" evidence="8">
    <location>
        <begin position="24"/>
        <end position="258"/>
    </location>
</feature>
<dbReference type="EMBL" id="JBBHLI010000002">
    <property type="protein sequence ID" value="MEK9500104.1"/>
    <property type="molecule type" value="Genomic_DNA"/>
</dbReference>
<sequence>MSTFDAVPDLGLNWLDASGDHAEIVLSTRVRLARNLQGHAFGPRARVNDREAVLSRVRQHSDRLDSLEGATVLHMPDLDARRRTILLERRLASRELIGSADAEPANGTAVVVSGRHPLNVMVNEEDHLRLQSVVSGLRLREAWSQVDRLDEELGRELPYAFHHEFGFLTSCPTNTGTGLRASVLVHLPGLVLTKEISKVLHALGQVGLTFRGLYGEGSEVVGNFFQISNQTTLGKSEEDLLDHLDQVVRKVIQHEREARQVLLRDAGSVTEDKIWRAYGLLRYARSLSFEELMNLLSGVRLGVSLKLLPELRVYTLNKLMIFTQPAHLEEAAGRDLTPSESDAHRAAFVRRILGSEGDVSPDGPESSDERPAPGA</sequence>
<dbReference type="Gene3D" id="3.30.590.10">
    <property type="entry name" value="Glutamine synthetase/guanido kinase, catalytic domain"/>
    <property type="match status" value="1"/>
</dbReference>
<dbReference type="CDD" id="cd07930">
    <property type="entry name" value="bacterial_phosphagen_kinase"/>
    <property type="match status" value="1"/>
</dbReference>
<evidence type="ECO:0000256" key="5">
    <source>
        <dbReference type="HAMAP-Rule" id="MF_00602"/>
    </source>
</evidence>
<comment type="function">
    <text evidence="5">Catalyzes the specific phosphorylation of arginine residues in proteins.</text>
</comment>
<comment type="similarity">
    <text evidence="5 6">Belongs to the ATP:guanido phosphotransferase family.</text>
</comment>
<evidence type="ECO:0000256" key="6">
    <source>
        <dbReference type="PROSITE-ProRule" id="PRU00843"/>
    </source>
</evidence>
<gene>
    <name evidence="5" type="primary">mcsB</name>
    <name evidence="9" type="ORF">WI372_03865</name>
</gene>
<evidence type="ECO:0000256" key="1">
    <source>
        <dbReference type="ARBA" id="ARBA00022679"/>
    </source>
</evidence>
<dbReference type="RefSeq" id="WP_405275570.1">
    <property type="nucleotide sequence ID" value="NZ_JBBHLI010000002.1"/>
</dbReference>
<dbReference type="InterPro" id="IPR023660">
    <property type="entry name" value="Arg_Kinase"/>
</dbReference>
<feature type="binding site" evidence="5 6">
    <location>
        <begin position="27"/>
        <end position="31"/>
    </location>
    <ligand>
        <name>ATP</name>
        <dbReference type="ChEBI" id="CHEBI:30616"/>
    </ligand>
</feature>
<evidence type="ECO:0000256" key="4">
    <source>
        <dbReference type="ARBA" id="ARBA00022840"/>
    </source>
</evidence>
<feature type="binding site" evidence="5 6">
    <location>
        <position position="129"/>
    </location>
    <ligand>
        <name>ATP</name>
        <dbReference type="ChEBI" id="CHEBI:30616"/>
    </ligand>
</feature>
<feature type="binding site" evidence="5 6">
    <location>
        <begin position="211"/>
        <end position="216"/>
    </location>
    <ligand>
        <name>ATP</name>
        <dbReference type="ChEBI" id="CHEBI:30616"/>
    </ligand>
</feature>
<evidence type="ECO:0000256" key="3">
    <source>
        <dbReference type="ARBA" id="ARBA00022777"/>
    </source>
</evidence>
<feature type="region of interest" description="Disordered" evidence="7">
    <location>
        <begin position="354"/>
        <end position="375"/>
    </location>
</feature>
<keyword evidence="3 5" id="KW-0418">Kinase</keyword>
<evidence type="ECO:0000256" key="2">
    <source>
        <dbReference type="ARBA" id="ARBA00022741"/>
    </source>
</evidence>
<dbReference type="EC" id="2.7.14.1" evidence="5"/>
<keyword evidence="4 5" id="KW-0067">ATP-binding</keyword>
<dbReference type="Pfam" id="PF00217">
    <property type="entry name" value="ATP-gua_Ptrans"/>
    <property type="match status" value="1"/>
</dbReference>
<organism evidence="9 10">
    <name type="scientific">Gaopeijia maritima</name>
    <dbReference type="NCBI Taxonomy" id="3119007"/>
    <lineage>
        <taxon>Bacteria</taxon>
        <taxon>Pseudomonadati</taxon>
        <taxon>Gemmatimonadota</taxon>
        <taxon>Longimicrobiia</taxon>
        <taxon>Gaopeijiales</taxon>
        <taxon>Gaopeijiaceae</taxon>
        <taxon>Gaopeijia</taxon>
    </lineage>
</organism>
<dbReference type="SUPFAM" id="SSF55931">
    <property type="entry name" value="Glutamine synthetase/guanido kinase"/>
    <property type="match status" value="1"/>
</dbReference>
<dbReference type="NCBIfam" id="NF002194">
    <property type="entry name" value="PRK01059.1-4"/>
    <property type="match status" value="1"/>
</dbReference>
<dbReference type="HAMAP" id="MF_00602">
    <property type="entry name" value="Prot_Arg_kinase"/>
    <property type="match status" value="1"/>
</dbReference>
<comment type="caution">
    <text evidence="9">The sequence shown here is derived from an EMBL/GenBank/DDBJ whole genome shotgun (WGS) entry which is preliminary data.</text>
</comment>
<evidence type="ECO:0000313" key="9">
    <source>
        <dbReference type="EMBL" id="MEK9500104.1"/>
    </source>
</evidence>
<dbReference type="InterPro" id="IPR000749">
    <property type="entry name" value="ATP-guanido_PTrfase"/>
</dbReference>
<evidence type="ECO:0000256" key="7">
    <source>
        <dbReference type="SAM" id="MobiDB-lite"/>
    </source>
</evidence>
<dbReference type="PROSITE" id="PS51510">
    <property type="entry name" value="PHOSPHAGEN_KINASE_C"/>
    <property type="match status" value="1"/>
</dbReference>
<dbReference type="InterPro" id="IPR014746">
    <property type="entry name" value="Gln_synth/guanido_kin_cat_dom"/>
</dbReference>
<comment type="catalytic activity">
    <reaction evidence="5">
        <text>L-arginyl-[protein] + ATP = N(omega)-phospho-L-arginyl-[protein] + ADP + H(+)</text>
        <dbReference type="Rhea" id="RHEA:43384"/>
        <dbReference type="Rhea" id="RHEA-COMP:10532"/>
        <dbReference type="Rhea" id="RHEA-COMP:10533"/>
        <dbReference type="ChEBI" id="CHEBI:15378"/>
        <dbReference type="ChEBI" id="CHEBI:29965"/>
        <dbReference type="ChEBI" id="CHEBI:30616"/>
        <dbReference type="ChEBI" id="CHEBI:83226"/>
        <dbReference type="ChEBI" id="CHEBI:456216"/>
        <dbReference type="EC" id="2.7.14.1"/>
    </reaction>
</comment>
<evidence type="ECO:0000313" key="10">
    <source>
        <dbReference type="Proteomes" id="UP001484239"/>
    </source>
</evidence>
<comment type="caution">
    <text evidence="5 6">Lacks conserved residue(s) required for the propagation of feature annotation.</text>
</comment>
<dbReference type="GO" id="GO:1990424">
    <property type="term" value="F:protein arginine kinase activity"/>
    <property type="evidence" value="ECO:0007669"/>
    <property type="project" value="UniProtKB-EC"/>
</dbReference>
<dbReference type="PANTHER" id="PTHR11547">
    <property type="entry name" value="ARGININE OR CREATINE KINASE"/>
    <property type="match status" value="1"/>
</dbReference>
<feature type="binding site" evidence="6">
    <location>
        <begin position="180"/>
        <end position="184"/>
    </location>
    <ligand>
        <name>ATP</name>
        <dbReference type="ChEBI" id="CHEBI:30616"/>
    </ligand>
</feature>
<keyword evidence="2 5" id="KW-0547">Nucleotide-binding</keyword>
<dbReference type="InterPro" id="IPR022414">
    <property type="entry name" value="ATP-guanido_PTrfase_cat"/>
</dbReference>
<protein>
    <recommendedName>
        <fullName evidence="5">Protein-arginine kinase</fullName>
        <ecNumber evidence="5">2.7.14.1</ecNumber>
    </recommendedName>
</protein>